<dbReference type="PROSITE" id="PS50006">
    <property type="entry name" value="FHA_DOMAIN"/>
    <property type="match status" value="1"/>
</dbReference>
<dbReference type="InterPro" id="IPR050923">
    <property type="entry name" value="Cell_Proc_Reg/RNA_Proc"/>
</dbReference>
<evidence type="ECO:0000259" key="2">
    <source>
        <dbReference type="PROSITE" id="PS50006"/>
    </source>
</evidence>
<dbReference type="GO" id="GO:0016192">
    <property type="term" value="P:vesicle-mediated transport"/>
    <property type="evidence" value="ECO:0007669"/>
    <property type="project" value="InterPro"/>
</dbReference>
<evidence type="ECO:0000313" key="4">
    <source>
        <dbReference type="Proteomes" id="UP001209570"/>
    </source>
</evidence>
<dbReference type="InterPro" id="IPR015151">
    <property type="entry name" value="B-adaptin_app_sub_C"/>
</dbReference>
<dbReference type="GO" id="GO:0006886">
    <property type="term" value="P:intracellular protein transport"/>
    <property type="evidence" value="ECO:0007669"/>
    <property type="project" value="InterPro"/>
</dbReference>
<evidence type="ECO:0000256" key="1">
    <source>
        <dbReference type="SAM" id="MobiDB-lite"/>
    </source>
</evidence>
<dbReference type="Pfam" id="PF00498">
    <property type="entry name" value="FHA"/>
    <property type="match status" value="1"/>
</dbReference>
<feature type="region of interest" description="Disordered" evidence="1">
    <location>
        <begin position="356"/>
        <end position="430"/>
    </location>
</feature>
<feature type="domain" description="FHA" evidence="2">
    <location>
        <begin position="71"/>
        <end position="122"/>
    </location>
</feature>
<dbReference type="Proteomes" id="UP001209570">
    <property type="component" value="Unassembled WGS sequence"/>
</dbReference>
<evidence type="ECO:0000313" key="3">
    <source>
        <dbReference type="EMBL" id="KAJ0408389.1"/>
    </source>
</evidence>
<sequence>MMQPVEIPTDAEPSALAATTSRAAFLSTGTADYRPPDWACMPIEANMHARLDAFRESRHCATYMLATKRVNVFGRDQESCDHVLGNPSVSRKHAAVIHDASGGIYLVDLMSRHGTYVNRKKLPPHDPHLLHEGDIVKFGQSIRVYVLKGASAEGTSAPVKKTWGRVKLKAPKVSISAVLPKMNARPKYAAHVAKLVSDTCYGHLNEEKTEAFITAVLELGDDERKDAADLLVEKIHAKYELYAAHIHRNAYELTATMLKRNLLVDEFEANLAIITQLSQQRHDSIYRANARKLLQLLAAVRLDPENVHSPVGSYSVNDSDSVVSADDSVPACPPTSNHAGGRERVLSGEGKRLFLAGHADGSGVPTQGNDEDDYSNGHDDNHEDDGPGGYEPPMAATLSSWRPPRPQAYNPPTNAEHNGGYHPRNDAAPASASSSAFTFMANAPSTTPKAGPSAFGFIAAAQPNDEHDGDDDDGTTSRTSSTGRRSGAGFDFMQNGGAHVTAPSVPLPRVRFEDFLASYTNIERDEFDEMWESTTESMRTVSDPPAYRSSKGTRATLHDLHMSSSRSFDAHADTVDEDEGEEEEEAWDMIPVLDYLSENATIDPARFEQLWAGAQVIGSVSSGLGAIPIKDDVIATFHSHRLSCLASGSVNHLEKFYFFGEMVELHCLFCVEVVIDAEARAVTGTIKRFAFQSRIPEEEEQIDASFVHYMEQLVQQL</sequence>
<gene>
    <name evidence="3" type="ORF">P43SY_003115</name>
</gene>
<feature type="region of interest" description="Disordered" evidence="1">
    <location>
        <begin position="462"/>
        <end position="495"/>
    </location>
</feature>
<dbReference type="EMBL" id="JAKCXM010000012">
    <property type="protein sequence ID" value="KAJ0408389.1"/>
    <property type="molecule type" value="Genomic_DNA"/>
</dbReference>
<dbReference type="InterPro" id="IPR012295">
    <property type="entry name" value="TBP_dom_sf"/>
</dbReference>
<proteinExistence type="predicted"/>
<dbReference type="PANTHER" id="PTHR23308">
    <property type="entry name" value="NUCLEAR INHIBITOR OF PROTEIN PHOSPHATASE-1"/>
    <property type="match status" value="1"/>
</dbReference>
<feature type="compositionally biased region" description="Basic and acidic residues" evidence="1">
    <location>
        <begin position="375"/>
        <end position="385"/>
    </location>
</feature>
<dbReference type="AlphaFoldDB" id="A0AAD5LPM6"/>
<organism evidence="3 4">
    <name type="scientific">Pythium insidiosum</name>
    <name type="common">Pythiosis disease agent</name>
    <dbReference type="NCBI Taxonomy" id="114742"/>
    <lineage>
        <taxon>Eukaryota</taxon>
        <taxon>Sar</taxon>
        <taxon>Stramenopiles</taxon>
        <taxon>Oomycota</taxon>
        <taxon>Peronosporomycetes</taxon>
        <taxon>Pythiales</taxon>
        <taxon>Pythiaceae</taxon>
        <taxon>Pythium</taxon>
    </lineage>
</organism>
<dbReference type="SUPFAM" id="SSF49879">
    <property type="entry name" value="SMAD/FHA domain"/>
    <property type="match status" value="1"/>
</dbReference>
<keyword evidence="4" id="KW-1185">Reference proteome</keyword>
<dbReference type="SMART" id="SM00240">
    <property type="entry name" value="FHA"/>
    <property type="match status" value="1"/>
</dbReference>
<dbReference type="Gene3D" id="2.60.200.20">
    <property type="match status" value="1"/>
</dbReference>
<dbReference type="Gene3D" id="3.30.310.10">
    <property type="entry name" value="TATA-Binding Protein"/>
    <property type="match status" value="1"/>
</dbReference>
<name>A0AAD5LPM6_PYTIN</name>
<feature type="compositionally biased region" description="Low complexity" evidence="1">
    <location>
        <begin position="313"/>
        <end position="329"/>
    </location>
</feature>
<accession>A0AAD5LPM6</accession>
<comment type="caution">
    <text evidence="3">The sequence shown here is derived from an EMBL/GenBank/DDBJ whole genome shotgun (WGS) entry which is preliminary data.</text>
</comment>
<feature type="compositionally biased region" description="Low complexity" evidence="1">
    <location>
        <begin position="476"/>
        <end position="487"/>
    </location>
</feature>
<dbReference type="FunFam" id="2.60.200.20:FF:000019">
    <property type="entry name" value="Nuclear inhibitor of protein phosphatase"/>
    <property type="match status" value="1"/>
</dbReference>
<dbReference type="GO" id="GO:0030131">
    <property type="term" value="C:clathrin adaptor complex"/>
    <property type="evidence" value="ECO:0007669"/>
    <property type="project" value="InterPro"/>
</dbReference>
<dbReference type="InterPro" id="IPR008984">
    <property type="entry name" value="SMAD_FHA_dom_sf"/>
</dbReference>
<protein>
    <recommendedName>
        <fullName evidence="2">FHA domain-containing protein</fullName>
    </recommendedName>
</protein>
<dbReference type="Pfam" id="PF09066">
    <property type="entry name" value="B2-adapt-app_C"/>
    <property type="match status" value="1"/>
</dbReference>
<dbReference type="InterPro" id="IPR000253">
    <property type="entry name" value="FHA_dom"/>
</dbReference>
<feature type="region of interest" description="Disordered" evidence="1">
    <location>
        <begin position="310"/>
        <end position="343"/>
    </location>
</feature>
<reference evidence="3" key="1">
    <citation type="submission" date="2021-12" db="EMBL/GenBank/DDBJ databases">
        <title>Prjna785345.</title>
        <authorList>
            <person name="Rujirawat T."/>
            <person name="Krajaejun T."/>
        </authorList>
    </citation>
    <scope>NUCLEOTIDE SEQUENCE</scope>
    <source>
        <strain evidence="3">Pi057C3</strain>
    </source>
</reference>